<evidence type="ECO:0000256" key="5">
    <source>
        <dbReference type="ARBA" id="ARBA00022927"/>
    </source>
</evidence>
<keyword evidence="6" id="KW-0811">Translocation</keyword>
<dbReference type="InParanoid" id="A0A1X7UGJ3"/>
<evidence type="ECO:0000256" key="4">
    <source>
        <dbReference type="ARBA" id="ARBA00022792"/>
    </source>
</evidence>
<evidence type="ECO:0000256" key="6">
    <source>
        <dbReference type="ARBA" id="ARBA00023010"/>
    </source>
</evidence>
<accession>A0A1X7UGJ3</accession>
<keyword evidence="8" id="KW-0472">Membrane</keyword>
<protein>
    <recommendedName>
        <fullName evidence="10">Presequence translocated-associated motor subunit PAM16</fullName>
    </recommendedName>
</protein>
<sequence length="147" mass="16253">TPTLLLQLRPQGNMARFLAQIIVLGGQAVARAFTQALKQEYQATAAARKAATEAGRDANKAAKASTYTGLSLQEAKSILSVDDLENLEAIRKNYEHLFKANDKSQGGSFYLQSKVVRAKERIEYEIDQEIFVDKITDGTNSESEEKQ</sequence>
<name>A0A1X7UGJ3_AMPQE</name>
<dbReference type="FunFam" id="1.10.287.110:FF:000006">
    <property type="entry name" value="Import inner membrane translocase subunit TIM16"/>
    <property type="match status" value="1"/>
</dbReference>
<keyword evidence="7" id="KW-0496">Mitochondrion</keyword>
<evidence type="ECO:0000256" key="3">
    <source>
        <dbReference type="ARBA" id="ARBA00022448"/>
    </source>
</evidence>
<dbReference type="GO" id="GO:0005744">
    <property type="term" value="C:TIM23 mitochondrial import inner membrane translocase complex"/>
    <property type="evidence" value="ECO:0007669"/>
    <property type="project" value="InterPro"/>
</dbReference>
<dbReference type="OrthoDB" id="10262892at2759"/>
<comment type="similarity">
    <text evidence="2">Belongs to the TIM16/PAM16 family.</text>
</comment>
<dbReference type="PANTHER" id="PTHR12388">
    <property type="entry name" value="MITOCHONDRIA ASSOCIATED GRANULOCYTE MACROPHAGE CSF SIGNALING MOLECULE"/>
    <property type="match status" value="1"/>
</dbReference>
<dbReference type="InterPro" id="IPR005341">
    <property type="entry name" value="Tim16"/>
</dbReference>
<reference evidence="9" key="1">
    <citation type="submission" date="2017-05" db="UniProtKB">
        <authorList>
            <consortium name="EnsemblMetazoa"/>
        </authorList>
    </citation>
    <scope>IDENTIFICATION</scope>
</reference>
<evidence type="ECO:0000256" key="2">
    <source>
        <dbReference type="ARBA" id="ARBA00008817"/>
    </source>
</evidence>
<comment type="subcellular location">
    <subcellularLocation>
        <location evidence="1">Mitochondrion inner membrane</location>
        <topology evidence="1">Peripheral membrane protein</topology>
    </subcellularLocation>
</comment>
<dbReference type="AlphaFoldDB" id="A0A1X7UGJ3"/>
<dbReference type="Gene3D" id="1.10.287.110">
    <property type="entry name" value="DnaJ domain"/>
    <property type="match status" value="1"/>
</dbReference>
<keyword evidence="4" id="KW-0999">Mitochondrion inner membrane</keyword>
<evidence type="ECO:0000256" key="8">
    <source>
        <dbReference type="ARBA" id="ARBA00023136"/>
    </source>
</evidence>
<dbReference type="STRING" id="400682.A0A1X7UGJ3"/>
<dbReference type="EnsemblMetazoa" id="Aqu2.1.26765_001">
    <property type="protein sequence ID" value="Aqu2.1.26765_001"/>
    <property type="gene ID" value="Aqu2.1.26765"/>
</dbReference>
<organism evidence="9">
    <name type="scientific">Amphimedon queenslandica</name>
    <name type="common">Sponge</name>
    <dbReference type="NCBI Taxonomy" id="400682"/>
    <lineage>
        <taxon>Eukaryota</taxon>
        <taxon>Metazoa</taxon>
        <taxon>Porifera</taxon>
        <taxon>Demospongiae</taxon>
        <taxon>Heteroscleromorpha</taxon>
        <taxon>Haplosclerida</taxon>
        <taxon>Niphatidae</taxon>
        <taxon>Amphimedon</taxon>
    </lineage>
</organism>
<dbReference type="InterPro" id="IPR036869">
    <property type="entry name" value="J_dom_sf"/>
</dbReference>
<keyword evidence="3" id="KW-0813">Transport</keyword>
<dbReference type="Pfam" id="PF03656">
    <property type="entry name" value="Pam16"/>
    <property type="match status" value="1"/>
</dbReference>
<evidence type="ECO:0000313" key="9">
    <source>
        <dbReference type="EnsemblMetazoa" id="Aqu2.1.26765_001"/>
    </source>
</evidence>
<evidence type="ECO:0000256" key="7">
    <source>
        <dbReference type="ARBA" id="ARBA00023128"/>
    </source>
</evidence>
<keyword evidence="5" id="KW-0653">Protein transport</keyword>
<dbReference type="GO" id="GO:0030150">
    <property type="term" value="P:protein import into mitochondrial matrix"/>
    <property type="evidence" value="ECO:0007669"/>
    <property type="project" value="InterPro"/>
</dbReference>
<evidence type="ECO:0000256" key="1">
    <source>
        <dbReference type="ARBA" id="ARBA00004637"/>
    </source>
</evidence>
<dbReference type="eggNOG" id="KOG3442">
    <property type="taxonomic scope" value="Eukaryota"/>
</dbReference>
<dbReference type="PANTHER" id="PTHR12388:SF0">
    <property type="entry name" value="MITOCHONDRIAL IMPORT INNER MEMBRANE TRANSLOCASE SUBUNIT TIM16"/>
    <property type="match status" value="1"/>
</dbReference>
<proteinExistence type="inferred from homology"/>
<evidence type="ECO:0008006" key="10">
    <source>
        <dbReference type="Google" id="ProtNLM"/>
    </source>
</evidence>